<accession>A0ABT3MWU6</accession>
<dbReference type="Proteomes" id="UP001209854">
    <property type="component" value="Unassembled WGS sequence"/>
</dbReference>
<dbReference type="RefSeq" id="WP_262563594.1">
    <property type="nucleotide sequence ID" value="NZ_JAPFCC010000001.1"/>
</dbReference>
<sequence length="63" mass="7132">MDKPYPHQSLTLIVWENDINNFQNQFGELSNITGKEVCAQGTITQYKGRNQISLGNAYSLKVD</sequence>
<reference evidence="1 2" key="1">
    <citation type="submission" date="2022-10" db="EMBL/GenBank/DDBJ databases">
        <title>High-quality genome sequences of two octocoral-associated bacteria, Endozoicomonas euniceicola EF212 and Endozoicomonas gorgoniicola PS125.</title>
        <authorList>
            <person name="Chiou Y.-J."/>
            <person name="Chen Y.-H."/>
        </authorList>
    </citation>
    <scope>NUCLEOTIDE SEQUENCE [LARGE SCALE GENOMIC DNA]</scope>
    <source>
        <strain evidence="1 2">PS125</strain>
    </source>
</reference>
<keyword evidence="2" id="KW-1185">Reference proteome</keyword>
<comment type="caution">
    <text evidence="1">The sequence shown here is derived from an EMBL/GenBank/DDBJ whole genome shotgun (WGS) entry which is preliminary data.</text>
</comment>
<dbReference type="EMBL" id="JAPFCC010000001">
    <property type="protein sequence ID" value="MCW7553854.1"/>
    <property type="molecule type" value="Genomic_DNA"/>
</dbReference>
<organism evidence="1 2">
    <name type="scientific">Endozoicomonas gorgoniicola</name>
    <dbReference type="NCBI Taxonomy" id="1234144"/>
    <lineage>
        <taxon>Bacteria</taxon>
        <taxon>Pseudomonadati</taxon>
        <taxon>Pseudomonadota</taxon>
        <taxon>Gammaproteobacteria</taxon>
        <taxon>Oceanospirillales</taxon>
        <taxon>Endozoicomonadaceae</taxon>
        <taxon>Endozoicomonas</taxon>
    </lineage>
</organism>
<protein>
    <submittedName>
        <fullName evidence="1">Uncharacterized protein</fullName>
    </submittedName>
</protein>
<evidence type="ECO:0000313" key="2">
    <source>
        <dbReference type="Proteomes" id="UP001209854"/>
    </source>
</evidence>
<name>A0ABT3MWU6_9GAMM</name>
<evidence type="ECO:0000313" key="1">
    <source>
        <dbReference type="EMBL" id="MCW7553854.1"/>
    </source>
</evidence>
<proteinExistence type="predicted"/>
<gene>
    <name evidence="1" type="ORF">NX722_14710</name>
</gene>